<dbReference type="AlphaFoldDB" id="A0A9W6GY32"/>
<comment type="similarity">
    <text evidence="1">Belongs to the short-chain dehydrogenases/reductases (SDR) family.</text>
</comment>
<gene>
    <name evidence="4" type="ORF">LMG27198_39420</name>
</gene>
<dbReference type="GO" id="GO:0048038">
    <property type="term" value="F:quinone binding"/>
    <property type="evidence" value="ECO:0007669"/>
    <property type="project" value="TreeGrafter"/>
</dbReference>
<dbReference type="Gene3D" id="3.40.50.720">
    <property type="entry name" value="NAD(P)-binding Rossmann-like Domain"/>
    <property type="match status" value="1"/>
</dbReference>
<reference evidence="4" key="1">
    <citation type="journal article" date="2023" name="Int. J. Syst. Evol. Microbiol.">
        <title>Methylocystis iwaonis sp. nov., a type II methane-oxidizing bacterium from surface soil of a rice paddy field in Japan, and emended description of the genus Methylocystis (ex Whittenbury et al. 1970) Bowman et al. 1993.</title>
        <authorList>
            <person name="Kaise H."/>
            <person name="Sawadogo J.B."/>
            <person name="Alam M.S."/>
            <person name="Ueno C."/>
            <person name="Dianou D."/>
            <person name="Shinjo R."/>
            <person name="Asakawa S."/>
        </authorList>
    </citation>
    <scope>NUCLEOTIDE SEQUENCE</scope>
    <source>
        <strain evidence="4">LMG27198</strain>
    </source>
</reference>
<dbReference type="PRINTS" id="PR00081">
    <property type="entry name" value="GDHRDH"/>
</dbReference>
<dbReference type="SUPFAM" id="SSF51735">
    <property type="entry name" value="NAD(P)-binding Rossmann-fold domains"/>
    <property type="match status" value="1"/>
</dbReference>
<accession>A0A9W6GY32</accession>
<dbReference type="SMART" id="SM00822">
    <property type="entry name" value="PKS_KR"/>
    <property type="match status" value="1"/>
</dbReference>
<evidence type="ECO:0000256" key="2">
    <source>
        <dbReference type="ARBA" id="ARBA00023002"/>
    </source>
</evidence>
<dbReference type="PANTHER" id="PTHR42760">
    <property type="entry name" value="SHORT-CHAIN DEHYDROGENASES/REDUCTASES FAMILY MEMBER"/>
    <property type="match status" value="1"/>
</dbReference>
<dbReference type="PRINTS" id="PR00080">
    <property type="entry name" value="SDRFAMILY"/>
</dbReference>
<sequence length="236" mass="24987">MTESILPGTGKTVVVTGASRGLGRHICQRALDAGYGVIGVSRNVEPMSGARMLSCDVSDADQIANLFGELRKETDLWGFINAAGVASMNLVLTTPPETIERIIRVNLVGTIFCNQHAGRLLVRRRAGRIINFSTIAVSLALKGEATYAGSKAGVEAFSRSFAREMGDHNITVNCIAPGPIDTALISKVPSEKIEGIVERQIIARKGTAEDVWNVASLLLSSSADMITGEVIHIGGA</sequence>
<comment type="caution">
    <text evidence="4">The sequence shown here is derived from an EMBL/GenBank/DDBJ whole genome shotgun (WGS) entry which is preliminary data.</text>
</comment>
<proteinExistence type="inferred from homology"/>
<dbReference type="Pfam" id="PF13561">
    <property type="entry name" value="adh_short_C2"/>
    <property type="match status" value="1"/>
</dbReference>
<dbReference type="InterPro" id="IPR036291">
    <property type="entry name" value="NAD(P)-bd_dom_sf"/>
</dbReference>
<dbReference type="InterPro" id="IPR002347">
    <property type="entry name" value="SDR_fam"/>
</dbReference>
<feature type="domain" description="Ketoreductase" evidence="3">
    <location>
        <begin position="11"/>
        <end position="178"/>
    </location>
</feature>
<dbReference type="RefSeq" id="WP_281805254.1">
    <property type="nucleotide sequence ID" value="NZ_BSEC01000001.1"/>
</dbReference>
<protein>
    <submittedName>
        <fullName evidence="4">Oxidoreductase</fullName>
    </submittedName>
</protein>
<evidence type="ECO:0000313" key="4">
    <source>
        <dbReference type="EMBL" id="GLI94950.1"/>
    </source>
</evidence>
<dbReference type="CDD" id="cd05233">
    <property type="entry name" value="SDR_c"/>
    <property type="match status" value="1"/>
</dbReference>
<dbReference type="InterPro" id="IPR057326">
    <property type="entry name" value="KR_dom"/>
</dbReference>
<keyword evidence="5" id="KW-1185">Reference proteome</keyword>
<keyword evidence="2" id="KW-0560">Oxidoreductase</keyword>
<dbReference type="GO" id="GO:0006633">
    <property type="term" value="P:fatty acid biosynthetic process"/>
    <property type="evidence" value="ECO:0007669"/>
    <property type="project" value="TreeGrafter"/>
</dbReference>
<dbReference type="Proteomes" id="UP001144323">
    <property type="component" value="Unassembled WGS sequence"/>
</dbReference>
<dbReference type="PANTHER" id="PTHR42760:SF133">
    <property type="entry name" value="3-OXOACYL-[ACYL-CARRIER-PROTEIN] REDUCTASE"/>
    <property type="match status" value="1"/>
</dbReference>
<evidence type="ECO:0000259" key="3">
    <source>
        <dbReference type="SMART" id="SM00822"/>
    </source>
</evidence>
<evidence type="ECO:0000313" key="5">
    <source>
        <dbReference type="Proteomes" id="UP001144323"/>
    </source>
</evidence>
<evidence type="ECO:0000256" key="1">
    <source>
        <dbReference type="ARBA" id="ARBA00006484"/>
    </source>
</evidence>
<dbReference type="EMBL" id="BSEC01000001">
    <property type="protein sequence ID" value="GLI94950.1"/>
    <property type="molecule type" value="Genomic_DNA"/>
</dbReference>
<dbReference type="GO" id="GO:0016616">
    <property type="term" value="F:oxidoreductase activity, acting on the CH-OH group of donors, NAD or NADP as acceptor"/>
    <property type="evidence" value="ECO:0007669"/>
    <property type="project" value="TreeGrafter"/>
</dbReference>
<name>A0A9W6GY32_9HYPH</name>
<organism evidence="4 5">
    <name type="scientific">Methylocystis echinoides</name>
    <dbReference type="NCBI Taxonomy" id="29468"/>
    <lineage>
        <taxon>Bacteria</taxon>
        <taxon>Pseudomonadati</taxon>
        <taxon>Pseudomonadota</taxon>
        <taxon>Alphaproteobacteria</taxon>
        <taxon>Hyphomicrobiales</taxon>
        <taxon>Methylocystaceae</taxon>
        <taxon>Methylocystis</taxon>
    </lineage>
</organism>